<keyword evidence="1" id="KW-0472">Membrane</keyword>
<dbReference type="NCBIfam" id="TIGR00254">
    <property type="entry name" value="GGDEF"/>
    <property type="match status" value="1"/>
</dbReference>
<dbReference type="PROSITE" id="PS51831">
    <property type="entry name" value="HD"/>
    <property type="match status" value="1"/>
</dbReference>
<dbReference type="InterPro" id="IPR052020">
    <property type="entry name" value="Cyclic_di-GMP/3'3'-cGAMP_PDE"/>
</dbReference>
<dbReference type="SMART" id="SM00267">
    <property type="entry name" value="GGDEF"/>
    <property type="match status" value="1"/>
</dbReference>
<keyword evidence="1" id="KW-0812">Transmembrane</keyword>
<dbReference type="NCBIfam" id="TIGR00277">
    <property type="entry name" value="HDIG"/>
    <property type="match status" value="1"/>
</dbReference>
<feature type="transmembrane region" description="Helical" evidence="1">
    <location>
        <begin position="55"/>
        <end position="73"/>
    </location>
</feature>
<dbReference type="AlphaFoldDB" id="A0A1H6FKK3"/>
<keyword evidence="6" id="KW-1185">Reference proteome</keyword>
<evidence type="ECO:0000313" key="5">
    <source>
        <dbReference type="EMBL" id="SEH10324.1"/>
    </source>
</evidence>
<evidence type="ECO:0000259" key="4">
    <source>
        <dbReference type="PROSITE" id="PS51832"/>
    </source>
</evidence>
<dbReference type="EMBL" id="FNWJ01000001">
    <property type="protein sequence ID" value="SEH10324.1"/>
    <property type="molecule type" value="Genomic_DNA"/>
</dbReference>
<dbReference type="FunFam" id="3.30.70.270:FF:000001">
    <property type="entry name" value="Diguanylate cyclase domain protein"/>
    <property type="match status" value="1"/>
</dbReference>
<reference evidence="6" key="1">
    <citation type="submission" date="2016-10" db="EMBL/GenBank/DDBJ databases">
        <authorList>
            <person name="Varghese N."/>
            <person name="Submissions S."/>
        </authorList>
    </citation>
    <scope>NUCLEOTIDE SEQUENCE [LARGE SCALE GENOMIC DNA]</scope>
    <source>
        <strain evidence="6">ATCC 35263</strain>
    </source>
</reference>
<dbReference type="SMART" id="SM00471">
    <property type="entry name" value="HDc"/>
    <property type="match status" value="1"/>
</dbReference>
<dbReference type="PROSITE" id="PS50887">
    <property type="entry name" value="GGDEF"/>
    <property type="match status" value="1"/>
</dbReference>
<dbReference type="InterPro" id="IPR037522">
    <property type="entry name" value="HD_GYP_dom"/>
</dbReference>
<evidence type="ECO:0000259" key="3">
    <source>
        <dbReference type="PROSITE" id="PS51831"/>
    </source>
</evidence>
<name>A0A1H6FKK3_THEAL</name>
<dbReference type="Gene3D" id="1.10.3210.10">
    <property type="entry name" value="Hypothetical protein af1432"/>
    <property type="match status" value="1"/>
</dbReference>
<dbReference type="Gene3D" id="3.30.70.270">
    <property type="match status" value="1"/>
</dbReference>
<organism evidence="5 6">
    <name type="scientific">Thermoleophilum album</name>
    <dbReference type="NCBI Taxonomy" id="29539"/>
    <lineage>
        <taxon>Bacteria</taxon>
        <taxon>Bacillati</taxon>
        <taxon>Actinomycetota</taxon>
        <taxon>Thermoleophilia</taxon>
        <taxon>Thermoleophilales</taxon>
        <taxon>Thermoleophilaceae</taxon>
        <taxon>Thermoleophilum</taxon>
    </lineage>
</organism>
<dbReference type="SUPFAM" id="SSF109604">
    <property type="entry name" value="HD-domain/PDEase-like"/>
    <property type="match status" value="1"/>
</dbReference>
<dbReference type="CDD" id="cd01949">
    <property type="entry name" value="GGDEF"/>
    <property type="match status" value="1"/>
</dbReference>
<dbReference type="InterPro" id="IPR000160">
    <property type="entry name" value="GGDEF_dom"/>
</dbReference>
<dbReference type="InterPro" id="IPR029787">
    <property type="entry name" value="Nucleotide_cyclase"/>
</dbReference>
<proteinExistence type="predicted"/>
<dbReference type="InterPro" id="IPR003607">
    <property type="entry name" value="HD/PDEase_dom"/>
</dbReference>
<protein>
    <submittedName>
        <fullName evidence="5">Diguanylate cyclase (GGDEF) domain-containing protein/HDIG domain-containing protein</fullName>
    </submittedName>
</protein>
<feature type="transmembrane region" description="Helical" evidence="1">
    <location>
        <begin position="85"/>
        <end position="112"/>
    </location>
</feature>
<dbReference type="PROSITE" id="PS51832">
    <property type="entry name" value="HD_GYP"/>
    <property type="match status" value="1"/>
</dbReference>
<feature type="transmembrane region" description="Helical" evidence="1">
    <location>
        <begin position="27"/>
        <end position="43"/>
    </location>
</feature>
<dbReference type="CDD" id="cd00077">
    <property type="entry name" value="HDc"/>
    <property type="match status" value="1"/>
</dbReference>
<keyword evidence="1" id="KW-1133">Transmembrane helix</keyword>
<dbReference type="STRING" id="29539.SAMN02745716_0173"/>
<dbReference type="InterPro" id="IPR006675">
    <property type="entry name" value="HDIG_dom"/>
</dbReference>
<dbReference type="Pfam" id="PF13487">
    <property type="entry name" value="HD_5"/>
    <property type="match status" value="1"/>
</dbReference>
<dbReference type="Pfam" id="PF00990">
    <property type="entry name" value="GGDEF"/>
    <property type="match status" value="1"/>
</dbReference>
<feature type="domain" description="HD-GYP" evidence="4">
    <location>
        <begin position="333"/>
        <end position="516"/>
    </location>
</feature>
<evidence type="ECO:0000259" key="2">
    <source>
        <dbReference type="PROSITE" id="PS50887"/>
    </source>
</evidence>
<dbReference type="SUPFAM" id="SSF55073">
    <property type="entry name" value="Nucleotide cyclase"/>
    <property type="match status" value="1"/>
</dbReference>
<sequence>MAAWLGALVALVAALLPGEHPAHRSLLLVSAAGAAALGAALWLSEARLTPLRAHLAVILATVLATLTVVGWGAERGYGTLAYTWVAVAAFLFFSGRLALLHVALIATAYGGVLLAQRGEIPANAWLATTTSLVGAGLLVSVARYYVAGLVRRLNEAAGKDPLTGLATRRALAEVFDVELERARRSERPLAVLVIDVDRFKRINDRFGHRAGDEVLSEIAQVIERSKRAFDLAARHGGEEFALLAPDCDEHGAYQLAERLREAVERHFARHQYGPVAVSIGASVHPVHGETLEALLAAADQAMYAAKRLGRNRVVISSAELETARTAERSGEERATVELAALVDLAEAVDRLGSGSASHCRRVARFAELTARELGLPAQRVEQVRLAALLHDVGTIALPDSVEQKAGPLSDEEWEFVRTHPVVGARMLEVSEQRELGAWVRAHHEHLDGTGYPLGLHGDEVPLEARIIAVADAYEAMTSDRPYRPAMSHDEAAAELRAAAGSRFDRRVVEALLRALA</sequence>
<gene>
    <name evidence="5" type="ORF">SAMN02745716_0173</name>
</gene>
<feature type="transmembrane region" description="Helical" evidence="1">
    <location>
        <begin position="124"/>
        <end position="146"/>
    </location>
</feature>
<dbReference type="InterPro" id="IPR006674">
    <property type="entry name" value="HD_domain"/>
</dbReference>
<dbReference type="InterPro" id="IPR043128">
    <property type="entry name" value="Rev_trsase/Diguanyl_cyclase"/>
</dbReference>
<feature type="domain" description="HD" evidence="3">
    <location>
        <begin position="355"/>
        <end position="476"/>
    </location>
</feature>
<accession>A0A1H6FKK3</accession>
<feature type="domain" description="GGDEF" evidence="2">
    <location>
        <begin position="187"/>
        <end position="318"/>
    </location>
</feature>
<evidence type="ECO:0000256" key="1">
    <source>
        <dbReference type="SAM" id="Phobius"/>
    </source>
</evidence>
<evidence type="ECO:0000313" key="6">
    <source>
        <dbReference type="Proteomes" id="UP000222056"/>
    </source>
</evidence>
<dbReference type="PANTHER" id="PTHR45228:SF4">
    <property type="entry name" value="LIPOPROTEIN"/>
    <property type="match status" value="1"/>
</dbReference>
<dbReference type="PANTHER" id="PTHR45228">
    <property type="entry name" value="CYCLIC DI-GMP PHOSPHODIESTERASE TM_0186-RELATED"/>
    <property type="match status" value="1"/>
</dbReference>
<dbReference type="Proteomes" id="UP000222056">
    <property type="component" value="Unassembled WGS sequence"/>
</dbReference>